<organism evidence="2">
    <name type="scientific">Siphoviridae sp. ctTBR23</name>
    <dbReference type="NCBI Taxonomy" id="2825515"/>
    <lineage>
        <taxon>Viruses</taxon>
        <taxon>Duplodnaviria</taxon>
        <taxon>Heunggongvirae</taxon>
        <taxon>Uroviricota</taxon>
        <taxon>Caudoviricetes</taxon>
    </lineage>
</organism>
<evidence type="ECO:0000256" key="1">
    <source>
        <dbReference type="SAM" id="MobiDB-lite"/>
    </source>
</evidence>
<feature type="compositionally biased region" description="Basic and acidic residues" evidence="1">
    <location>
        <begin position="75"/>
        <end position="97"/>
    </location>
</feature>
<dbReference type="EMBL" id="BK015299">
    <property type="protein sequence ID" value="DAE00141.1"/>
    <property type="molecule type" value="Genomic_DNA"/>
</dbReference>
<reference evidence="2" key="1">
    <citation type="journal article" date="2021" name="Proc. Natl. Acad. Sci. U.S.A.">
        <title>A Catalog of Tens of Thousands of Viruses from Human Metagenomes Reveals Hidden Associations with Chronic Diseases.</title>
        <authorList>
            <person name="Tisza M.J."/>
            <person name="Buck C.B."/>
        </authorList>
    </citation>
    <scope>NUCLEOTIDE SEQUENCE</scope>
    <source>
        <strain evidence="2">CtTBR23</strain>
    </source>
</reference>
<evidence type="ECO:0000313" key="2">
    <source>
        <dbReference type="EMBL" id="DAE00141.1"/>
    </source>
</evidence>
<proteinExistence type="predicted"/>
<sequence>MQNYEKINEAYSSLSDILLDICAEANELNNYDQIDLALETADKISVILKRLGETAVLEVGEPPEQPAEKVEEDIVVEKEEGNKDEREQRDDNSDQRA</sequence>
<protein>
    <submittedName>
        <fullName evidence="2">Uncharacterized protein</fullName>
    </submittedName>
</protein>
<feature type="region of interest" description="Disordered" evidence="1">
    <location>
        <begin position="59"/>
        <end position="97"/>
    </location>
</feature>
<accession>A0A8S5P0E5</accession>
<name>A0A8S5P0E5_9CAUD</name>